<dbReference type="PANTHER" id="PTHR33710">
    <property type="entry name" value="BNAC02G09200D PROTEIN"/>
    <property type="match status" value="1"/>
</dbReference>
<evidence type="ECO:0008006" key="3">
    <source>
        <dbReference type="Google" id="ProtNLM"/>
    </source>
</evidence>
<dbReference type="AlphaFoldDB" id="A0A151SGJ0"/>
<dbReference type="OMA" id="RINIKWW"/>
<proteinExistence type="predicted"/>
<dbReference type="SUPFAM" id="SSF56219">
    <property type="entry name" value="DNase I-like"/>
    <property type="match status" value="1"/>
</dbReference>
<evidence type="ECO:0000313" key="1">
    <source>
        <dbReference type="EMBL" id="KYP53942.1"/>
    </source>
</evidence>
<dbReference type="Gramene" id="C.cajan_00106.t">
    <property type="protein sequence ID" value="C.cajan_00106.t.cds1"/>
    <property type="gene ID" value="C.cajan_00106"/>
</dbReference>
<name>A0A151SGJ0_CAJCA</name>
<dbReference type="EMBL" id="CM003613">
    <property type="protein sequence ID" value="KYP53942.1"/>
    <property type="molecule type" value="Genomic_DNA"/>
</dbReference>
<sequence>MHHVNPLKRQLWGELKERRDRINIKWWCLMGDFNNVRKATERMGVNGDNVGAVDVRDFNKFISDLDNVDVPLIGRLFTWYKPNGRAKSRTDRILVSREWFDQWTRSTQLVLNRNISDDCPILLKNLEMDWGPKPFQFLDYWLQYKDFRPLVEKTWEETNVHGWGALWLKRN</sequence>
<protein>
    <recommendedName>
        <fullName evidence="3">Endonuclease/exonuclease/phosphatase domain-containing protein</fullName>
    </recommendedName>
</protein>
<accession>A0A151SGJ0</accession>
<dbReference type="PANTHER" id="PTHR33710:SF64">
    <property type="entry name" value="ENDONUCLEASE_EXONUCLEASE_PHOSPHATASE DOMAIN-CONTAINING PROTEIN"/>
    <property type="match status" value="1"/>
</dbReference>
<evidence type="ECO:0000313" key="2">
    <source>
        <dbReference type="Proteomes" id="UP000075243"/>
    </source>
</evidence>
<dbReference type="Gene3D" id="3.60.10.10">
    <property type="entry name" value="Endonuclease/exonuclease/phosphatase"/>
    <property type="match status" value="1"/>
</dbReference>
<dbReference type="Proteomes" id="UP000075243">
    <property type="component" value="Chromosome 11"/>
</dbReference>
<organism evidence="1 2">
    <name type="scientific">Cajanus cajan</name>
    <name type="common">Pigeon pea</name>
    <name type="synonym">Cajanus indicus</name>
    <dbReference type="NCBI Taxonomy" id="3821"/>
    <lineage>
        <taxon>Eukaryota</taxon>
        <taxon>Viridiplantae</taxon>
        <taxon>Streptophyta</taxon>
        <taxon>Embryophyta</taxon>
        <taxon>Tracheophyta</taxon>
        <taxon>Spermatophyta</taxon>
        <taxon>Magnoliopsida</taxon>
        <taxon>eudicotyledons</taxon>
        <taxon>Gunneridae</taxon>
        <taxon>Pentapetalae</taxon>
        <taxon>rosids</taxon>
        <taxon>fabids</taxon>
        <taxon>Fabales</taxon>
        <taxon>Fabaceae</taxon>
        <taxon>Papilionoideae</taxon>
        <taxon>50 kb inversion clade</taxon>
        <taxon>NPAAA clade</taxon>
        <taxon>indigoferoid/millettioid clade</taxon>
        <taxon>Phaseoleae</taxon>
        <taxon>Cajanus</taxon>
    </lineage>
</organism>
<gene>
    <name evidence="1" type="ORF">KK1_000107</name>
</gene>
<keyword evidence="2" id="KW-1185">Reference proteome</keyword>
<reference evidence="1 2" key="1">
    <citation type="journal article" date="2012" name="Nat. Biotechnol.">
        <title>Draft genome sequence of pigeonpea (Cajanus cajan), an orphan legume crop of resource-poor farmers.</title>
        <authorList>
            <person name="Varshney R.K."/>
            <person name="Chen W."/>
            <person name="Li Y."/>
            <person name="Bharti A.K."/>
            <person name="Saxena R.K."/>
            <person name="Schlueter J.A."/>
            <person name="Donoghue M.T."/>
            <person name="Azam S."/>
            <person name="Fan G."/>
            <person name="Whaley A.M."/>
            <person name="Farmer A.D."/>
            <person name="Sheridan J."/>
            <person name="Iwata A."/>
            <person name="Tuteja R."/>
            <person name="Penmetsa R.V."/>
            <person name="Wu W."/>
            <person name="Upadhyaya H.D."/>
            <person name="Yang S.P."/>
            <person name="Shah T."/>
            <person name="Saxena K.B."/>
            <person name="Michael T."/>
            <person name="McCombie W.R."/>
            <person name="Yang B."/>
            <person name="Zhang G."/>
            <person name="Yang H."/>
            <person name="Wang J."/>
            <person name="Spillane C."/>
            <person name="Cook D.R."/>
            <person name="May G.D."/>
            <person name="Xu X."/>
            <person name="Jackson S.A."/>
        </authorList>
    </citation>
    <scope>NUCLEOTIDE SEQUENCE [LARGE SCALE GENOMIC DNA]</scope>
    <source>
        <strain evidence="2">cv. Asha</strain>
    </source>
</reference>
<dbReference type="InterPro" id="IPR036691">
    <property type="entry name" value="Endo/exonu/phosph_ase_sf"/>
</dbReference>